<organism evidence="5 6">
    <name type="scientific">Bradyrhizobium oligotrophicum S58</name>
    <dbReference type="NCBI Taxonomy" id="1245469"/>
    <lineage>
        <taxon>Bacteria</taxon>
        <taxon>Pseudomonadati</taxon>
        <taxon>Pseudomonadota</taxon>
        <taxon>Alphaproteobacteria</taxon>
        <taxon>Hyphomicrobiales</taxon>
        <taxon>Nitrobacteraceae</taxon>
        <taxon>Bradyrhizobium</taxon>
    </lineage>
</organism>
<dbReference type="GO" id="GO:0006355">
    <property type="term" value="P:regulation of DNA-templated transcription"/>
    <property type="evidence" value="ECO:0007669"/>
    <property type="project" value="InterPro"/>
</dbReference>
<evidence type="ECO:0000259" key="4">
    <source>
        <dbReference type="PROSITE" id="PS50043"/>
    </source>
</evidence>
<dbReference type="GO" id="GO:0003677">
    <property type="term" value="F:DNA binding"/>
    <property type="evidence" value="ECO:0007669"/>
    <property type="project" value="UniProtKB-KW"/>
</dbReference>
<dbReference type="PANTHER" id="PTHR44688">
    <property type="entry name" value="DNA-BINDING TRANSCRIPTIONAL ACTIVATOR DEVR_DOSR"/>
    <property type="match status" value="1"/>
</dbReference>
<protein>
    <recommendedName>
        <fullName evidence="4">HTH luxR-type domain-containing protein</fullName>
    </recommendedName>
</protein>
<gene>
    <name evidence="5" type="ORF">S58_09190</name>
</gene>
<evidence type="ECO:0000256" key="2">
    <source>
        <dbReference type="ARBA" id="ARBA00023125"/>
    </source>
</evidence>
<dbReference type="KEGG" id="aol:S58_09190"/>
<evidence type="ECO:0000313" key="5">
    <source>
        <dbReference type="EMBL" id="BAM86930.1"/>
    </source>
</evidence>
<reference evidence="5 6" key="1">
    <citation type="journal article" date="2013" name="Appl. Environ. Microbiol.">
        <title>Genome analysis suggests that the soil oligotrophic bacterium Agromonas oligotrophica (Bradyrhizobium oligotrophicum) is a nitrogen-fixing symbiont of Aeschynomene indica.</title>
        <authorList>
            <person name="Okubo T."/>
            <person name="Fukushima S."/>
            <person name="Itakura M."/>
            <person name="Oshima K."/>
            <person name="Longtonglang A."/>
            <person name="Teaumroong N."/>
            <person name="Mitsui H."/>
            <person name="Hattori M."/>
            <person name="Hattori R."/>
            <person name="Hattori T."/>
            <person name="Minamisawa K."/>
        </authorList>
    </citation>
    <scope>NUCLEOTIDE SEQUENCE [LARGE SCALE GENOMIC DNA]</scope>
    <source>
        <strain evidence="5 6">S58</strain>
    </source>
</reference>
<dbReference type="SMART" id="SM00421">
    <property type="entry name" value="HTH_LUXR"/>
    <property type="match status" value="1"/>
</dbReference>
<sequence>MDLFSFIDCANRTQSLSDLFDLLVGSAADEGFGQVAYGALNYEETVRLPDHPMPAIALNFPLDWRKHYFERKYHEIDPVVRRTAFHSRPFLWDQLLERRQLQDGERLVLHEGREAGLKHGVSVPLFGPSGRISVLSFASRFEDADPVRHLKHLHAMACQFHVAFGELARPAAGKKAIELSQRERECLKWTAEGKSSWDIGIILKISENTINFHIKKAMRKLGTNSRTVAVVRAIRLGLIEIPGLAGRSMSAWIDTPPTETDAT</sequence>
<keyword evidence="3" id="KW-0804">Transcription</keyword>
<dbReference type="eggNOG" id="COG2771">
    <property type="taxonomic scope" value="Bacteria"/>
</dbReference>
<keyword evidence="6" id="KW-1185">Reference proteome</keyword>
<dbReference type="InterPro" id="IPR036693">
    <property type="entry name" value="TF_LuxR_autoind-bd_dom_sf"/>
</dbReference>
<dbReference type="STRING" id="1245469.S58_09190"/>
<dbReference type="EMBL" id="AP012603">
    <property type="protein sequence ID" value="BAM86930.1"/>
    <property type="molecule type" value="Genomic_DNA"/>
</dbReference>
<dbReference type="InterPro" id="IPR005143">
    <property type="entry name" value="TF_LuxR_autoind-bd_dom"/>
</dbReference>
<dbReference type="Proteomes" id="UP000011841">
    <property type="component" value="Chromosome"/>
</dbReference>
<dbReference type="PROSITE" id="PS50043">
    <property type="entry name" value="HTH_LUXR_2"/>
    <property type="match status" value="1"/>
</dbReference>
<dbReference type="Gene3D" id="1.10.10.10">
    <property type="entry name" value="Winged helix-like DNA-binding domain superfamily/Winged helix DNA-binding domain"/>
    <property type="match status" value="1"/>
</dbReference>
<dbReference type="InterPro" id="IPR000792">
    <property type="entry name" value="Tscrpt_reg_LuxR_C"/>
</dbReference>
<dbReference type="HOGENOM" id="CLU_072786_7_0_5"/>
<evidence type="ECO:0000256" key="1">
    <source>
        <dbReference type="ARBA" id="ARBA00023015"/>
    </source>
</evidence>
<accession>M4ZKZ7</accession>
<dbReference type="RefSeq" id="WP_015664065.1">
    <property type="nucleotide sequence ID" value="NC_020453.1"/>
</dbReference>
<name>M4ZKZ7_9BRAD</name>
<dbReference type="Gene3D" id="3.30.450.80">
    <property type="entry name" value="Transcription factor LuxR-like, autoinducer-binding domain"/>
    <property type="match status" value="1"/>
</dbReference>
<dbReference type="InterPro" id="IPR016032">
    <property type="entry name" value="Sig_transdc_resp-reg_C-effctor"/>
</dbReference>
<dbReference type="AlphaFoldDB" id="M4ZKZ7"/>
<dbReference type="PANTHER" id="PTHR44688:SF16">
    <property type="entry name" value="DNA-BINDING TRANSCRIPTIONAL ACTIVATOR DEVR_DOSR"/>
    <property type="match status" value="1"/>
</dbReference>
<evidence type="ECO:0000256" key="3">
    <source>
        <dbReference type="ARBA" id="ARBA00023163"/>
    </source>
</evidence>
<proteinExistence type="predicted"/>
<keyword evidence="2" id="KW-0238">DNA-binding</keyword>
<dbReference type="CDD" id="cd06170">
    <property type="entry name" value="LuxR_C_like"/>
    <property type="match status" value="1"/>
</dbReference>
<keyword evidence="1" id="KW-0805">Transcription regulation</keyword>
<dbReference type="InterPro" id="IPR036388">
    <property type="entry name" value="WH-like_DNA-bd_sf"/>
</dbReference>
<dbReference type="PRINTS" id="PR00038">
    <property type="entry name" value="HTHLUXR"/>
</dbReference>
<dbReference type="SUPFAM" id="SSF75516">
    <property type="entry name" value="Pheromone-binding domain of LuxR-like quorum-sensing transcription factors"/>
    <property type="match status" value="1"/>
</dbReference>
<dbReference type="SUPFAM" id="SSF46894">
    <property type="entry name" value="C-terminal effector domain of the bipartite response regulators"/>
    <property type="match status" value="1"/>
</dbReference>
<dbReference type="Pfam" id="PF03472">
    <property type="entry name" value="Autoind_bind"/>
    <property type="match status" value="1"/>
</dbReference>
<feature type="domain" description="HTH luxR-type" evidence="4">
    <location>
        <begin position="172"/>
        <end position="237"/>
    </location>
</feature>
<dbReference type="OrthoDB" id="3170288at2"/>
<evidence type="ECO:0000313" key="6">
    <source>
        <dbReference type="Proteomes" id="UP000011841"/>
    </source>
</evidence>
<dbReference type="Pfam" id="PF00196">
    <property type="entry name" value="GerE"/>
    <property type="match status" value="1"/>
</dbReference>
<dbReference type="PATRIC" id="fig|1245469.3.peg.938"/>
<dbReference type="GeneID" id="301814898"/>